<dbReference type="PANTHER" id="PTHR48107:SF7">
    <property type="entry name" value="RE15974P"/>
    <property type="match status" value="1"/>
</dbReference>
<organism evidence="4 5">
    <name type="scientific">Corynespora cassiicola Philippines</name>
    <dbReference type="NCBI Taxonomy" id="1448308"/>
    <lineage>
        <taxon>Eukaryota</taxon>
        <taxon>Fungi</taxon>
        <taxon>Dikarya</taxon>
        <taxon>Ascomycota</taxon>
        <taxon>Pezizomycotina</taxon>
        <taxon>Dothideomycetes</taxon>
        <taxon>Pleosporomycetidae</taxon>
        <taxon>Pleosporales</taxon>
        <taxon>Corynesporascaceae</taxon>
        <taxon>Corynespora</taxon>
    </lineage>
</organism>
<reference evidence="4 5" key="1">
    <citation type="journal article" date="2018" name="Front. Microbiol.">
        <title>Genome-Wide Analysis of Corynespora cassiicola Leaf Fall Disease Putative Effectors.</title>
        <authorList>
            <person name="Lopez D."/>
            <person name="Ribeiro S."/>
            <person name="Label P."/>
            <person name="Fumanal B."/>
            <person name="Venisse J.S."/>
            <person name="Kohler A."/>
            <person name="de Oliveira R.R."/>
            <person name="Labutti K."/>
            <person name="Lipzen A."/>
            <person name="Lail K."/>
            <person name="Bauer D."/>
            <person name="Ohm R.A."/>
            <person name="Barry K.W."/>
            <person name="Spatafora J."/>
            <person name="Grigoriev I.V."/>
            <person name="Martin F.M."/>
            <person name="Pujade-Renaud V."/>
        </authorList>
    </citation>
    <scope>NUCLEOTIDE SEQUENCE [LARGE SCALE GENOMIC DNA]</scope>
    <source>
        <strain evidence="4 5">Philippines</strain>
    </source>
</reference>
<dbReference type="Pfam" id="PF13561">
    <property type="entry name" value="adh_short_C2"/>
    <property type="match status" value="1"/>
</dbReference>
<gene>
    <name evidence="4" type="ORF">BS50DRAFT_576590</name>
</gene>
<proteinExistence type="inferred from homology"/>
<evidence type="ECO:0000256" key="1">
    <source>
        <dbReference type="ARBA" id="ARBA00006484"/>
    </source>
</evidence>
<dbReference type="GO" id="GO:0016614">
    <property type="term" value="F:oxidoreductase activity, acting on CH-OH group of donors"/>
    <property type="evidence" value="ECO:0007669"/>
    <property type="project" value="UniProtKB-ARBA"/>
</dbReference>
<dbReference type="CDD" id="cd05233">
    <property type="entry name" value="SDR_c"/>
    <property type="match status" value="1"/>
</dbReference>
<name>A0A2T2NFZ4_CORCC</name>
<evidence type="ECO:0000256" key="3">
    <source>
        <dbReference type="ARBA" id="ARBA00023002"/>
    </source>
</evidence>
<dbReference type="InterPro" id="IPR036291">
    <property type="entry name" value="NAD(P)-bd_dom_sf"/>
</dbReference>
<dbReference type="PRINTS" id="PR00081">
    <property type="entry name" value="GDHRDH"/>
</dbReference>
<dbReference type="OrthoDB" id="47007at2759"/>
<dbReference type="Gene3D" id="3.40.50.720">
    <property type="entry name" value="NAD(P)-binding Rossmann-like Domain"/>
    <property type="match status" value="1"/>
</dbReference>
<accession>A0A2T2NFZ4</accession>
<dbReference type="EMBL" id="KZ678139">
    <property type="protein sequence ID" value="PSN63958.1"/>
    <property type="molecule type" value="Genomic_DNA"/>
</dbReference>
<dbReference type="InterPro" id="IPR020904">
    <property type="entry name" value="Sc_DH/Rdtase_CS"/>
</dbReference>
<evidence type="ECO:0000256" key="2">
    <source>
        <dbReference type="ARBA" id="ARBA00022857"/>
    </source>
</evidence>
<protein>
    <submittedName>
        <fullName evidence="4">NAD(P)-binding protein</fullName>
    </submittedName>
</protein>
<dbReference type="SUPFAM" id="SSF51735">
    <property type="entry name" value="NAD(P)-binding Rossmann-fold domains"/>
    <property type="match status" value="1"/>
</dbReference>
<keyword evidence="2" id="KW-0521">NADP</keyword>
<dbReference type="InterPro" id="IPR002347">
    <property type="entry name" value="SDR_fam"/>
</dbReference>
<evidence type="ECO:0000313" key="5">
    <source>
        <dbReference type="Proteomes" id="UP000240883"/>
    </source>
</evidence>
<keyword evidence="5" id="KW-1185">Reference proteome</keyword>
<dbReference type="STRING" id="1448308.A0A2T2NFZ4"/>
<dbReference type="PROSITE" id="PS00061">
    <property type="entry name" value="ADH_SHORT"/>
    <property type="match status" value="1"/>
</dbReference>
<dbReference type="Proteomes" id="UP000240883">
    <property type="component" value="Unassembled WGS sequence"/>
</dbReference>
<keyword evidence="3" id="KW-0560">Oxidoreductase</keyword>
<sequence length="296" mass="30568">MAADLAATKENLTLQGQDLGGKIALVTGATRGIGRAIALNLASRGAAILGTCTSAQSAQLFETLAHDINSLYTSSLTQDTNAQNLTAPKLVGIAADITSHNAPDLVLDALAKHFDGKIDIVVLNAAVMTFAGPTGSGMTTEAFLDRSLAGNIKFPVLLMEGLVQRQYLRKCSRVVAVGSVGSRIKRPSGGAVYSATKAALECLIRKWADELGGSPGLEGSTFNSVSVGLTKTDAYNNIPAEFRERIAAADAADVAVGDRVGEVEDVADVVGLLVSEKARWISGSVVDASGGQAKIL</sequence>
<comment type="similarity">
    <text evidence="1">Belongs to the short-chain dehydrogenases/reductases (SDR) family.</text>
</comment>
<dbReference type="AlphaFoldDB" id="A0A2T2NFZ4"/>
<dbReference type="PANTHER" id="PTHR48107">
    <property type="entry name" value="NADPH-DEPENDENT ALDEHYDE REDUCTASE-LIKE PROTEIN, CHLOROPLASTIC-RELATED"/>
    <property type="match status" value="1"/>
</dbReference>
<evidence type="ECO:0000313" key="4">
    <source>
        <dbReference type="EMBL" id="PSN63958.1"/>
    </source>
</evidence>